<sequence length="325" mass="35092">MVHITDEQEWSAGSVESSQEVGHSVNVSVHARCVLQGGALDFFASLPEQIRGDYQTTKNALAERYSQLQNPLQAQVELARACQQPGETVSDFADRLRQLGRLAHPQAVPDDPTLDASLRGLFICGLRDAGLKSVLCNKSPDSMDAAVKIAREFKSQQTALVAMQQFGTAVGAHEAMTPQVMVASSGGSGVNQAVALQSLERRMDDIQQTLQQLCTDGPRRQNTGGLAEDGDGGSRRGTAFVPAETLVGLQNLLVHLRDVSAENAHLYHYRLWDAKRVKVETAQNRGVSPDGAAGYRDGLRRATNGHPLSAEEVQKVVSRVNQLSS</sequence>
<comment type="caution">
    <text evidence="3">The sequence shown here is derived from an EMBL/GenBank/DDBJ whole genome shotgun (WGS) entry which is preliminary data.</text>
</comment>
<evidence type="ECO:0000313" key="4">
    <source>
        <dbReference type="Proteomes" id="UP000440578"/>
    </source>
</evidence>
<feature type="domain" description="Retrotransposon gag" evidence="2">
    <location>
        <begin position="33"/>
        <end position="121"/>
    </location>
</feature>
<protein>
    <recommendedName>
        <fullName evidence="2">Retrotransposon gag domain-containing protein</fullName>
    </recommendedName>
</protein>
<proteinExistence type="predicted"/>
<dbReference type="Pfam" id="PF03732">
    <property type="entry name" value="Retrotrans_gag"/>
    <property type="match status" value="1"/>
</dbReference>
<dbReference type="AlphaFoldDB" id="A0A6A4W6I0"/>
<reference evidence="3 4" key="1">
    <citation type="submission" date="2019-07" db="EMBL/GenBank/DDBJ databases">
        <title>Draft genome assembly of a fouling barnacle, Amphibalanus amphitrite (Darwin, 1854): The first reference genome for Thecostraca.</title>
        <authorList>
            <person name="Kim W."/>
        </authorList>
    </citation>
    <scope>NUCLEOTIDE SEQUENCE [LARGE SCALE GENOMIC DNA]</scope>
    <source>
        <strain evidence="3">SNU_AA5</strain>
        <tissue evidence="3">Soma without cirri and trophi</tissue>
    </source>
</reference>
<gene>
    <name evidence="3" type="ORF">FJT64_005041</name>
</gene>
<evidence type="ECO:0000313" key="3">
    <source>
        <dbReference type="EMBL" id="KAF0297521.1"/>
    </source>
</evidence>
<keyword evidence="4" id="KW-1185">Reference proteome</keyword>
<evidence type="ECO:0000256" key="1">
    <source>
        <dbReference type="SAM" id="MobiDB-lite"/>
    </source>
</evidence>
<dbReference type="Proteomes" id="UP000440578">
    <property type="component" value="Unassembled WGS sequence"/>
</dbReference>
<accession>A0A6A4W6I0</accession>
<dbReference type="InterPro" id="IPR005162">
    <property type="entry name" value="Retrotrans_gag_dom"/>
</dbReference>
<feature type="region of interest" description="Disordered" evidence="1">
    <location>
        <begin position="216"/>
        <end position="235"/>
    </location>
</feature>
<evidence type="ECO:0000259" key="2">
    <source>
        <dbReference type="Pfam" id="PF03732"/>
    </source>
</evidence>
<dbReference type="EMBL" id="VIIS01001483">
    <property type="protein sequence ID" value="KAF0297521.1"/>
    <property type="molecule type" value="Genomic_DNA"/>
</dbReference>
<name>A0A6A4W6I0_AMPAM</name>
<organism evidence="3 4">
    <name type="scientific">Amphibalanus amphitrite</name>
    <name type="common">Striped barnacle</name>
    <name type="synonym">Balanus amphitrite</name>
    <dbReference type="NCBI Taxonomy" id="1232801"/>
    <lineage>
        <taxon>Eukaryota</taxon>
        <taxon>Metazoa</taxon>
        <taxon>Ecdysozoa</taxon>
        <taxon>Arthropoda</taxon>
        <taxon>Crustacea</taxon>
        <taxon>Multicrustacea</taxon>
        <taxon>Cirripedia</taxon>
        <taxon>Thoracica</taxon>
        <taxon>Thoracicalcarea</taxon>
        <taxon>Balanomorpha</taxon>
        <taxon>Balanoidea</taxon>
        <taxon>Balanidae</taxon>
        <taxon>Amphibalaninae</taxon>
        <taxon>Amphibalanus</taxon>
    </lineage>
</organism>